<accession>A0A8E2E8D3</accession>
<dbReference type="Proteomes" id="UP000250266">
    <property type="component" value="Unassembled WGS sequence"/>
</dbReference>
<evidence type="ECO:0000313" key="1">
    <source>
        <dbReference type="EMBL" id="OCK79104.1"/>
    </source>
</evidence>
<dbReference type="OrthoDB" id="2549237at2759"/>
<proteinExistence type="predicted"/>
<organism evidence="1 2">
    <name type="scientific">Lepidopterella palustris CBS 459.81</name>
    <dbReference type="NCBI Taxonomy" id="1314670"/>
    <lineage>
        <taxon>Eukaryota</taxon>
        <taxon>Fungi</taxon>
        <taxon>Dikarya</taxon>
        <taxon>Ascomycota</taxon>
        <taxon>Pezizomycotina</taxon>
        <taxon>Dothideomycetes</taxon>
        <taxon>Pleosporomycetidae</taxon>
        <taxon>Mytilinidiales</taxon>
        <taxon>Argynnaceae</taxon>
        <taxon>Lepidopterella</taxon>
    </lineage>
</organism>
<reference evidence="1 2" key="1">
    <citation type="journal article" date="2016" name="Nat. Commun.">
        <title>Ectomycorrhizal ecology is imprinted in the genome of the dominant symbiotic fungus Cenococcum geophilum.</title>
        <authorList>
            <consortium name="DOE Joint Genome Institute"/>
            <person name="Peter M."/>
            <person name="Kohler A."/>
            <person name="Ohm R.A."/>
            <person name="Kuo A."/>
            <person name="Krutzmann J."/>
            <person name="Morin E."/>
            <person name="Arend M."/>
            <person name="Barry K.W."/>
            <person name="Binder M."/>
            <person name="Choi C."/>
            <person name="Clum A."/>
            <person name="Copeland A."/>
            <person name="Grisel N."/>
            <person name="Haridas S."/>
            <person name="Kipfer T."/>
            <person name="LaButti K."/>
            <person name="Lindquist E."/>
            <person name="Lipzen A."/>
            <person name="Maire R."/>
            <person name="Meier B."/>
            <person name="Mihaltcheva S."/>
            <person name="Molinier V."/>
            <person name="Murat C."/>
            <person name="Poggeler S."/>
            <person name="Quandt C.A."/>
            <person name="Sperisen C."/>
            <person name="Tritt A."/>
            <person name="Tisserant E."/>
            <person name="Crous P.W."/>
            <person name="Henrissat B."/>
            <person name="Nehls U."/>
            <person name="Egli S."/>
            <person name="Spatafora J.W."/>
            <person name="Grigoriev I.V."/>
            <person name="Martin F.M."/>
        </authorList>
    </citation>
    <scope>NUCLEOTIDE SEQUENCE [LARGE SCALE GENOMIC DNA]</scope>
    <source>
        <strain evidence="1 2">CBS 459.81</strain>
    </source>
</reference>
<keyword evidence="2" id="KW-1185">Reference proteome</keyword>
<gene>
    <name evidence="1" type="ORF">K432DRAFT_405893</name>
</gene>
<evidence type="ECO:0000313" key="2">
    <source>
        <dbReference type="Proteomes" id="UP000250266"/>
    </source>
</evidence>
<sequence>MTGDILDNEILRKSHPREIAQYLGQVLRSTSDDAISAHLLEAVKNESITPRVFNIWLSLAKSPSALLDALNQDHSLFVRRVAIKRFGKDLKGKDWRTTWEEVGSTAGLISTLSRFSVLEVRYFAKTIGRCAKGHEVDQKREKVEELLRALLPSLFDGSHQTPDQRPLLPYYEFIVPSCSENFVTTLLRDASHPLSQTLPKSDLLKIQYELLRRLSLKVILTGNYESFDLNAYLPDLFQRSPTCSSTEPGLSESMHFSLEVLRQLAQEKSAKVPDRVFMSGLVEPLLRRAMKKRIRWETLKEIIDLTVSYLKKNPKAASNISFRSGSFLLRIIRLWSNRPSAMEKGFIAVLRMLQPDNDRRLFDCAEALRIVNPSLRYRYLQLCFLWSRGEPVDIDDDDDLESLRMSQCPCHIFVQLERNQALNFFRRLRRINPDFHFASPFSSDGSRTILQLPAAPDSSFADPALLKTLLERGESLALEEGRKAVDGQKQRASTSREQADRALFAKSAIFFAIASGSIELYGETLVWARRFNRDPLTVKTLYGSDATHTSEGIALLSGIPTDLSPTWTVTDLHSGIVKGNNVLLAFLETACSALREPSFYAPDWTAVLSLFRLVVEARFRRSGAAQRFLELSQEEMSEIIWKETLKLLIEVENIALKPGHEDLAFNSAYGPLDYGGHNPYLPRDALPAALRFLDNLAKARDQLWRKFRPTIFPAAASLPQPWPRGLPIQCLIRRFECPAHWMGNHTPYISSRAANVVFCPPEIGLSSVPDDKETRDAIGSFVDSFSRALCIYVLQRPSPQEREECRDLAWSHTLNVFSTRGIDSHEAYRTLKVYFEQALPGFWKPIPAMERLPDYPVLPADAVPLEQTEWNPATNQPSPIASRDLLLTCLDCNLAISTTSDCKVTTTFHTPRPRTQPRHFPGIWSWERALWPQTIREGQVLSALLYLDSKKGGRTRLLASAFPSETDVRYPPLFLDPEFLDCRELNEFSARSMLSRHINDVPPTLLSQLTEATIEKLSPTPSNSVAPVELTKMAYGLLSLLSKSDRPHLASVLVLKTIMEQPDASSWHRRLLTITFLRRLSANQSQALFQSFTTAIQLKLKQQAEASEAKQPGGAQNSAPKTFVKVTTVKYLAQLLDGADFVPESFSVDVLCELFQKASHLDIRVATVESMLSMLGRCSDNSSKPLAKKLLQSLKTTIPIISNLNERRPLAEQDWIEAERTGLPPKVYEDGAMDAIPPIMAVLAAFPICISYPLKLRQAILTSILLPAIDESTRHTSRWIEFFLAKHQSILDSSDLPPVPFRPAILGFLLRCCCANLLPASILEMYHQYVLANIRPSADLASFNKMITGSPLRIRDSNDSRYWLSLFNRGLDSYDFGGFNVVSILGVKWRPSEVPEGIEIEQVQRIAFEQAEALLLGSDFSFSAWNRFIRQFEPSYSVSDWNIPNQEAWIANSKPVLQRIIQHIDKLRRREWQRNPERQPAVLPPTFGLRLWLVRYPSQPSSASASEKCKDFAEQMSALVDEICRGGKPYHEEFLLLKTAASKCPSEDSALVGCHLGNIGKTFLSWLTTEDLLRVELAEALFRAAGKPREKETTRLSRETLESWKANENETVRMRGIQLLAADLKLFKQDP</sequence>
<protein>
    <submittedName>
        <fullName evidence="1">Uncharacterized protein</fullName>
    </submittedName>
</protein>
<dbReference type="InterPro" id="IPR016024">
    <property type="entry name" value="ARM-type_fold"/>
</dbReference>
<dbReference type="SUPFAM" id="SSF48371">
    <property type="entry name" value="ARM repeat"/>
    <property type="match status" value="1"/>
</dbReference>
<name>A0A8E2E8D3_9PEZI</name>
<dbReference type="EMBL" id="KV745023">
    <property type="protein sequence ID" value="OCK79104.1"/>
    <property type="molecule type" value="Genomic_DNA"/>
</dbReference>